<dbReference type="InterPro" id="IPR011251">
    <property type="entry name" value="Luciferase-like_dom"/>
</dbReference>
<dbReference type="RefSeq" id="WP_344305348.1">
    <property type="nucleotide sequence ID" value="NZ_BAAAQQ010000013.1"/>
</dbReference>
<dbReference type="InterPro" id="IPR050564">
    <property type="entry name" value="F420-G6PD/mer"/>
</dbReference>
<evidence type="ECO:0000313" key="3">
    <source>
        <dbReference type="EMBL" id="GAA2132680.1"/>
    </source>
</evidence>
<dbReference type="PANTHER" id="PTHR43244:SF1">
    <property type="entry name" value="5,10-METHYLENETETRAHYDROMETHANOPTERIN REDUCTASE"/>
    <property type="match status" value="1"/>
</dbReference>
<gene>
    <name evidence="3" type="ORF">GCM10009843_37470</name>
</gene>
<keyword evidence="1" id="KW-0560">Oxidoreductase</keyword>
<reference evidence="3 4" key="1">
    <citation type="journal article" date="2019" name="Int. J. Syst. Evol. Microbiol.">
        <title>The Global Catalogue of Microorganisms (GCM) 10K type strain sequencing project: providing services to taxonomists for standard genome sequencing and annotation.</title>
        <authorList>
            <consortium name="The Broad Institute Genomics Platform"/>
            <consortium name="The Broad Institute Genome Sequencing Center for Infectious Disease"/>
            <person name="Wu L."/>
            <person name="Ma J."/>
        </authorList>
    </citation>
    <scope>NUCLEOTIDE SEQUENCE [LARGE SCALE GENOMIC DNA]</scope>
    <source>
        <strain evidence="3 4">JCM 16021</strain>
    </source>
</reference>
<dbReference type="PANTHER" id="PTHR43244">
    <property type="match status" value="1"/>
</dbReference>
<dbReference type="Gene3D" id="3.20.20.30">
    <property type="entry name" value="Luciferase-like domain"/>
    <property type="match status" value="1"/>
</dbReference>
<feature type="domain" description="Luciferase-like" evidence="2">
    <location>
        <begin position="15"/>
        <end position="197"/>
    </location>
</feature>
<dbReference type="CDD" id="cd01097">
    <property type="entry name" value="Tetrahydromethanopterin_reductase"/>
    <property type="match status" value="1"/>
</dbReference>
<accession>A0ABN2YUV9</accession>
<dbReference type="EMBL" id="BAAAQQ010000013">
    <property type="protein sequence ID" value="GAA2132680.1"/>
    <property type="molecule type" value="Genomic_DNA"/>
</dbReference>
<evidence type="ECO:0000259" key="2">
    <source>
        <dbReference type="Pfam" id="PF00296"/>
    </source>
</evidence>
<protein>
    <submittedName>
        <fullName evidence="3">LLM class flavin-dependent oxidoreductase</fullName>
    </submittedName>
</protein>
<organism evidence="3 4">
    <name type="scientific">Nocardioides bigeumensis</name>
    <dbReference type="NCBI Taxonomy" id="433657"/>
    <lineage>
        <taxon>Bacteria</taxon>
        <taxon>Bacillati</taxon>
        <taxon>Actinomycetota</taxon>
        <taxon>Actinomycetes</taxon>
        <taxon>Propionibacteriales</taxon>
        <taxon>Nocardioidaceae</taxon>
        <taxon>Nocardioides</taxon>
    </lineage>
</organism>
<proteinExistence type="predicted"/>
<dbReference type="Proteomes" id="UP001500575">
    <property type="component" value="Unassembled WGS sequence"/>
</dbReference>
<dbReference type="InterPro" id="IPR036661">
    <property type="entry name" value="Luciferase-like_sf"/>
</dbReference>
<dbReference type="SUPFAM" id="SSF51679">
    <property type="entry name" value="Bacterial luciferase-like"/>
    <property type="match status" value="1"/>
</dbReference>
<comment type="caution">
    <text evidence="3">The sequence shown here is derived from an EMBL/GenBank/DDBJ whole genome shotgun (WGS) entry which is preliminary data.</text>
</comment>
<evidence type="ECO:0000256" key="1">
    <source>
        <dbReference type="ARBA" id="ARBA00023002"/>
    </source>
</evidence>
<dbReference type="Pfam" id="PF00296">
    <property type="entry name" value="Bac_luciferase"/>
    <property type="match status" value="1"/>
</dbReference>
<name>A0ABN2YUV9_9ACTN</name>
<evidence type="ECO:0000313" key="4">
    <source>
        <dbReference type="Proteomes" id="UP001500575"/>
    </source>
</evidence>
<keyword evidence="4" id="KW-1185">Reference proteome</keyword>
<sequence length="274" mass="28753">MTGRPRLGVVLRPQIEPERFREAVRRCDAAGVDDVWLWEDCFLTGGIAASTAALAWSDNVRVGLGLMPVPFRNPALAAMEIAAVARLFPGRFAPAVGHGVLDWMSQTGVRAASPLTLLREHAGAVRALVHGERVTVDGRYVHLDDVALDWPPAVDDTPPLLFGARGDKTLALAGELADGVVLDDGDDDHQDLDGERLARAVGVALEARATGPLSDEPFEVVAYVGLGADPAERARELVAAGATTLAFQPTGDAPDPAEALAAVAAARRATAPPD</sequence>